<evidence type="ECO:0000313" key="3">
    <source>
        <dbReference type="Proteomes" id="UP000807850"/>
    </source>
</evidence>
<organism evidence="2 3">
    <name type="scientific">Eiseniibacteriota bacterium</name>
    <dbReference type="NCBI Taxonomy" id="2212470"/>
    <lineage>
        <taxon>Bacteria</taxon>
        <taxon>Candidatus Eiseniibacteriota</taxon>
    </lineage>
</organism>
<dbReference type="PROSITE" id="PS51257">
    <property type="entry name" value="PROKAR_LIPOPROTEIN"/>
    <property type="match status" value="1"/>
</dbReference>
<feature type="transmembrane region" description="Helical" evidence="1">
    <location>
        <begin position="65"/>
        <end position="86"/>
    </location>
</feature>
<evidence type="ECO:0000313" key="2">
    <source>
        <dbReference type="EMBL" id="MBI3539183.1"/>
    </source>
</evidence>
<protein>
    <submittedName>
        <fullName evidence="2">Uncharacterized protein</fullName>
    </submittedName>
</protein>
<dbReference type="AlphaFoldDB" id="A0A9D6QLZ0"/>
<dbReference type="Proteomes" id="UP000807850">
    <property type="component" value="Unassembled WGS sequence"/>
</dbReference>
<accession>A0A9D6QLZ0</accession>
<sequence length="96" mass="10253">MSEPRDVGRRARWAVWLAALGACTLWLVVQNTILLAALAWAEPAGVISVGGALVRAGFVVGARCWPLVAIALGASVPFALVLRAAFRLEHREVRHG</sequence>
<reference evidence="2" key="1">
    <citation type="submission" date="2020-07" db="EMBL/GenBank/DDBJ databases">
        <title>Huge and variable diversity of episymbiotic CPR bacteria and DPANN archaea in groundwater ecosystems.</title>
        <authorList>
            <person name="He C.Y."/>
            <person name="Keren R."/>
            <person name="Whittaker M."/>
            <person name="Farag I.F."/>
            <person name="Doudna J."/>
            <person name="Cate J.H.D."/>
            <person name="Banfield J.F."/>
        </authorList>
    </citation>
    <scope>NUCLEOTIDE SEQUENCE</scope>
    <source>
        <strain evidence="2">NC_groundwater_928_Pr1_S-0.2um_72_17</strain>
    </source>
</reference>
<evidence type="ECO:0000256" key="1">
    <source>
        <dbReference type="SAM" id="Phobius"/>
    </source>
</evidence>
<keyword evidence="1" id="KW-0472">Membrane</keyword>
<comment type="caution">
    <text evidence="2">The sequence shown here is derived from an EMBL/GenBank/DDBJ whole genome shotgun (WGS) entry which is preliminary data.</text>
</comment>
<name>A0A9D6QLZ0_UNCEI</name>
<proteinExistence type="predicted"/>
<gene>
    <name evidence="2" type="ORF">HY076_02805</name>
</gene>
<dbReference type="EMBL" id="JACQAY010000080">
    <property type="protein sequence ID" value="MBI3539183.1"/>
    <property type="molecule type" value="Genomic_DNA"/>
</dbReference>
<keyword evidence="1" id="KW-1133">Transmembrane helix</keyword>
<keyword evidence="1" id="KW-0812">Transmembrane</keyword>